<comment type="similarity">
    <text evidence="14 16">Belongs to the type III pantothenate kinase family.</text>
</comment>
<keyword evidence="7 16" id="KW-0963">Cytoplasm</keyword>
<dbReference type="PANTHER" id="PTHR34265:SF1">
    <property type="entry name" value="TYPE III PANTOTHENATE KINASE"/>
    <property type="match status" value="1"/>
</dbReference>
<dbReference type="Pfam" id="PF03309">
    <property type="entry name" value="Pan_kinase"/>
    <property type="match status" value="1"/>
</dbReference>
<reference evidence="17 18" key="1">
    <citation type="submission" date="2019-09" db="EMBL/GenBank/DDBJ databases">
        <title>Ecophysiology of the spiral-shaped methanotroph Methylospira mobilis as revealed by the complete genome sequence.</title>
        <authorList>
            <person name="Oshkin I.Y."/>
            <person name="Dedysh S.N."/>
            <person name="Miroshnikov K."/>
            <person name="Danilova O.V."/>
            <person name="Hakobyan A."/>
            <person name="Liesack W."/>
        </authorList>
    </citation>
    <scope>NUCLEOTIDE SEQUENCE [LARGE SCALE GENOMIC DNA]</scope>
    <source>
        <strain evidence="17 18">Shm1</strain>
    </source>
</reference>
<evidence type="ECO:0000256" key="3">
    <source>
        <dbReference type="ARBA" id="ARBA00004496"/>
    </source>
</evidence>
<keyword evidence="9 16" id="KW-0547">Nucleotide-binding</keyword>
<feature type="binding site" evidence="16">
    <location>
        <position position="132"/>
    </location>
    <ligand>
        <name>K(+)</name>
        <dbReference type="ChEBI" id="CHEBI:29103"/>
    </ligand>
</feature>
<dbReference type="PANTHER" id="PTHR34265">
    <property type="entry name" value="TYPE III PANTOTHENATE KINASE"/>
    <property type="match status" value="1"/>
</dbReference>
<keyword evidence="13 16" id="KW-0173">Coenzyme A biosynthesis</keyword>
<evidence type="ECO:0000256" key="13">
    <source>
        <dbReference type="ARBA" id="ARBA00022993"/>
    </source>
</evidence>
<dbReference type="OrthoDB" id="9781305at2"/>
<dbReference type="AlphaFoldDB" id="A0A5Q0BGK4"/>
<evidence type="ECO:0000256" key="8">
    <source>
        <dbReference type="ARBA" id="ARBA00022679"/>
    </source>
</evidence>
<evidence type="ECO:0000256" key="6">
    <source>
        <dbReference type="ARBA" id="ARBA00012102"/>
    </source>
</evidence>
<feature type="active site" description="Proton acceptor" evidence="16">
    <location>
        <position position="111"/>
    </location>
</feature>
<dbReference type="GO" id="GO:0015937">
    <property type="term" value="P:coenzyme A biosynthetic process"/>
    <property type="evidence" value="ECO:0007669"/>
    <property type="project" value="UniProtKB-UniRule"/>
</dbReference>
<dbReference type="EC" id="2.7.1.33" evidence="6 16"/>
<gene>
    <name evidence="16" type="primary">coaX</name>
    <name evidence="17" type="ORF">F6R98_00695</name>
</gene>
<feature type="binding site" evidence="16">
    <location>
        <position position="102"/>
    </location>
    <ligand>
        <name>substrate</name>
    </ligand>
</feature>
<evidence type="ECO:0000256" key="14">
    <source>
        <dbReference type="ARBA" id="ARBA00038036"/>
    </source>
</evidence>
<comment type="function">
    <text evidence="16">Catalyzes the phosphorylation of pantothenate (Pan), the first step in CoA biosynthesis.</text>
</comment>
<comment type="subcellular location">
    <subcellularLocation>
        <location evidence="3 16">Cytoplasm</location>
    </subcellularLocation>
</comment>
<feature type="binding site" evidence="16">
    <location>
        <position position="135"/>
    </location>
    <ligand>
        <name>ATP</name>
        <dbReference type="ChEBI" id="CHEBI:30616"/>
    </ligand>
</feature>
<dbReference type="NCBIfam" id="TIGR00671">
    <property type="entry name" value="baf"/>
    <property type="match status" value="1"/>
</dbReference>
<dbReference type="InterPro" id="IPR043129">
    <property type="entry name" value="ATPase_NBD"/>
</dbReference>
<evidence type="ECO:0000256" key="1">
    <source>
        <dbReference type="ARBA" id="ARBA00001206"/>
    </source>
</evidence>
<dbReference type="KEGG" id="mmob:F6R98_00695"/>
<dbReference type="InterPro" id="IPR004619">
    <property type="entry name" value="Type_III_PanK"/>
</dbReference>
<keyword evidence="10 16" id="KW-0418">Kinase</keyword>
<comment type="pathway">
    <text evidence="4 16">Cofactor biosynthesis; coenzyme A biosynthesis; CoA from (R)-pantothenate: step 1/5.</text>
</comment>
<dbReference type="Proteomes" id="UP000325755">
    <property type="component" value="Chromosome"/>
</dbReference>
<protein>
    <recommendedName>
        <fullName evidence="15 16">Type III pantothenate kinase</fullName>
        <ecNumber evidence="6 16">2.7.1.33</ecNumber>
    </recommendedName>
    <alternativeName>
        <fullName evidence="16">PanK-III</fullName>
    </alternativeName>
    <alternativeName>
        <fullName evidence="16">Pantothenic acid kinase</fullName>
    </alternativeName>
</protein>
<keyword evidence="12 16" id="KW-0630">Potassium</keyword>
<dbReference type="UniPathway" id="UPA00241">
    <property type="reaction ID" value="UER00352"/>
</dbReference>
<feature type="binding site" evidence="16">
    <location>
        <position position="186"/>
    </location>
    <ligand>
        <name>substrate</name>
    </ligand>
</feature>
<evidence type="ECO:0000256" key="16">
    <source>
        <dbReference type="HAMAP-Rule" id="MF_01274"/>
    </source>
</evidence>
<evidence type="ECO:0000256" key="4">
    <source>
        <dbReference type="ARBA" id="ARBA00005225"/>
    </source>
</evidence>
<dbReference type="SUPFAM" id="SSF53067">
    <property type="entry name" value="Actin-like ATPase domain"/>
    <property type="match status" value="2"/>
</dbReference>
<dbReference type="EMBL" id="CP044205">
    <property type="protein sequence ID" value="QFY41317.1"/>
    <property type="molecule type" value="Genomic_DNA"/>
</dbReference>
<organism evidence="17 18">
    <name type="scientific">Candidatus Methylospira mobilis</name>
    <dbReference type="NCBI Taxonomy" id="1808979"/>
    <lineage>
        <taxon>Bacteria</taxon>
        <taxon>Pseudomonadati</taxon>
        <taxon>Pseudomonadota</taxon>
        <taxon>Gammaproteobacteria</taxon>
        <taxon>Methylococcales</taxon>
        <taxon>Methylococcaceae</taxon>
        <taxon>Candidatus Methylospira</taxon>
    </lineage>
</organism>
<keyword evidence="8 16" id="KW-0808">Transferase</keyword>
<comment type="cofactor">
    <cofactor evidence="2">
        <name>K(+)</name>
        <dbReference type="ChEBI" id="CHEBI:29103"/>
    </cofactor>
</comment>
<name>A0A5Q0BGK4_9GAMM</name>
<evidence type="ECO:0000313" key="18">
    <source>
        <dbReference type="Proteomes" id="UP000325755"/>
    </source>
</evidence>
<keyword evidence="11 16" id="KW-0067">ATP-binding</keyword>
<sequence>MDNMTADRILLLDAGNSRIKWGFAREGQQIEAGKAIPARLPFSHALLDRHWGELARPSAVALASVAARRIDDAVIAWVAERWRLEVRRISACKQMSGVINGYEDPSALGVDRWLGLLAAHRLSPASPACVADCGTAITLDWLDADGKHRGGVIAPGLNMMRTALAQGADRLSMAHHGSHQGPGKTTADAIAAGVSGAAIGLIEHFMQQYGRDCALFLTGGDAPHIAAGLNLPHRLEPNLVLMGLSIAVSDAT</sequence>
<comment type="cofactor">
    <cofactor evidence="16">
        <name>NH4(+)</name>
        <dbReference type="ChEBI" id="CHEBI:28938"/>
    </cofactor>
    <cofactor evidence="16">
        <name>K(+)</name>
        <dbReference type="ChEBI" id="CHEBI:29103"/>
    </cofactor>
    <text evidence="16">A monovalent cation. Ammonium or potassium.</text>
</comment>
<dbReference type="Gene3D" id="3.30.420.40">
    <property type="match status" value="2"/>
</dbReference>
<dbReference type="InParanoid" id="A0A5Q0BGK4"/>
<evidence type="ECO:0000256" key="9">
    <source>
        <dbReference type="ARBA" id="ARBA00022741"/>
    </source>
</evidence>
<evidence type="ECO:0000256" key="10">
    <source>
        <dbReference type="ARBA" id="ARBA00022777"/>
    </source>
</evidence>
<evidence type="ECO:0000256" key="11">
    <source>
        <dbReference type="ARBA" id="ARBA00022840"/>
    </source>
</evidence>
<evidence type="ECO:0000256" key="15">
    <source>
        <dbReference type="ARBA" id="ARBA00040883"/>
    </source>
</evidence>
<evidence type="ECO:0000256" key="2">
    <source>
        <dbReference type="ARBA" id="ARBA00001958"/>
    </source>
</evidence>
<keyword evidence="18" id="KW-1185">Reference proteome</keyword>
<evidence type="ECO:0000256" key="12">
    <source>
        <dbReference type="ARBA" id="ARBA00022958"/>
    </source>
</evidence>
<feature type="binding site" evidence="16">
    <location>
        <begin position="13"/>
        <end position="20"/>
    </location>
    <ligand>
        <name>ATP</name>
        <dbReference type="ChEBI" id="CHEBI:30616"/>
    </ligand>
</feature>
<evidence type="ECO:0000256" key="5">
    <source>
        <dbReference type="ARBA" id="ARBA00011738"/>
    </source>
</evidence>
<dbReference type="CDD" id="cd24015">
    <property type="entry name" value="ASKHA_NBD_PanK-III"/>
    <property type="match status" value="1"/>
</dbReference>
<comment type="catalytic activity">
    <reaction evidence="1 16">
        <text>(R)-pantothenate + ATP = (R)-4'-phosphopantothenate + ADP + H(+)</text>
        <dbReference type="Rhea" id="RHEA:16373"/>
        <dbReference type="ChEBI" id="CHEBI:10986"/>
        <dbReference type="ChEBI" id="CHEBI:15378"/>
        <dbReference type="ChEBI" id="CHEBI:29032"/>
        <dbReference type="ChEBI" id="CHEBI:30616"/>
        <dbReference type="ChEBI" id="CHEBI:456216"/>
        <dbReference type="EC" id="2.7.1.33"/>
    </reaction>
</comment>
<comment type="subunit">
    <text evidence="5 16">Homodimer.</text>
</comment>
<dbReference type="HAMAP" id="MF_01274">
    <property type="entry name" value="Pantothen_kinase_3"/>
    <property type="match status" value="1"/>
</dbReference>
<feature type="binding site" evidence="16">
    <location>
        <begin position="109"/>
        <end position="112"/>
    </location>
    <ligand>
        <name>substrate</name>
    </ligand>
</feature>
<accession>A0A5Q0BGK4</accession>
<proteinExistence type="inferred from homology"/>
<dbReference type="GO" id="GO:0005524">
    <property type="term" value="F:ATP binding"/>
    <property type="evidence" value="ECO:0007669"/>
    <property type="project" value="UniProtKB-UniRule"/>
</dbReference>
<keyword evidence="16" id="KW-0479">Metal-binding</keyword>
<dbReference type="GO" id="GO:0046872">
    <property type="term" value="F:metal ion binding"/>
    <property type="evidence" value="ECO:0007669"/>
    <property type="project" value="UniProtKB-KW"/>
</dbReference>
<dbReference type="GO" id="GO:0005737">
    <property type="term" value="C:cytoplasm"/>
    <property type="evidence" value="ECO:0007669"/>
    <property type="project" value="UniProtKB-SubCell"/>
</dbReference>
<evidence type="ECO:0000313" key="17">
    <source>
        <dbReference type="EMBL" id="QFY41317.1"/>
    </source>
</evidence>
<evidence type="ECO:0000256" key="7">
    <source>
        <dbReference type="ARBA" id="ARBA00022490"/>
    </source>
</evidence>
<dbReference type="GO" id="GO:0004594">
    <property type="term" value="F:pantothenate kinase activity"/>
    <property type="evidence" value="ECO:0007669"/>
    <property type="project" value="UniProtKB-UniRule"/>
</dbReference>